<dbReference type="Proteomes" id="UP001292094">
    <property type="component" value="Unassembled WGS sequence"/>
</dbReference>
<name>A0AAE1NYZ1_9EUCA</name>
<proteinExistence type="predicted"/>
<comment type="caution">
    <text evidence="1">The sequence shown here is derived from an EMBL/GenBank/DDBJ whole genome shotgun (WGS) entry which is preliminary data.</text>
</comment>
<reference evidence="1" key="1">
    <citation type="submission" date="2023-11" db="EMBL/GenBank/DDBJ databases">
        <title>Genome assemblies of two species of porcelain crab, Petrolisthes cinctipes and Petrolisthes manimaculis (Anomura: Porcellanidae).</title>
        <authorList>
            <person name="Angst P."/>
        </authorList>
    </citation>
    <scope>NUCLEOTIDE SEQUENCE</scope>
    <source>
        <strain evidence="1">PB745_02</strain>
        <tissue evidence="1">Gill</tissue>
    </source>
</reference>
<accession>A0AAE1NYZ1</accession>
<evidence type="ECO:0000313" key="1">
    <source>
        <dbReference type="EMBL" id="KAK4297652.1"/>
    </source>
</evidence>
<gene>
    <name evidence="1" type="ORF">Pmani_029948</name>
</gene>
<evidence type="ECO:0000313" key="2">
    <source>
        <dbReference type="Proteomes" id="UP001292094"/>
    </source>
</evidence>
<dbReference type="EMBL" id="JAWZYT010003595">
    <property type="protein sequence ID" value="KAK4297652.1"/>
    <property type="molecule type" value="Genomic_DNA"/>
</dbReference>
<organism evidence="1 2">
    <name type="scientific">Petrolisthes manimaculis</name>
    <dbReference type="NCBI Taxonomy" id="1843537"/>
    <lineage>
        <taxon>Eukaryota</taxon>
        <taxon>Metazoa</taxon>
        <taxon>Ecdysozoa</taxon>
        <taxon>Arthropoda</taxon>
        <taxon>Crustacea</taxon>
        <taxon>Multicrustacea</taxon>
        <taxon>Malacostraca</taxon>
        <taxon>Eumalacostraca</taxon>
        <taxon>Eucarida</taxon>
        <taxon>Decapoda</taxon>
        <taxon>Pleocyemata</taxon>
        <taxon>Anomura</taxon>
        <taxon>Galatheoidea</taxon>
        <taxon>Porcellanidae</taxon>
        <taxon>Petrolisthes</taxon>
    </lineage>
</organism>
<protein>
    <submittedName>
        <fullName evidence="1">Uncharacterized protein</fullName>
    </submittedName>
</protein>
<keyword evidence="2" id="KW-1185">Reference proteome</keyword>
<sequence>MGQRFWLVCVPTMRWCQQSSHVLLLCIGTKASQTDNERKTIYSWTRKMMEVTWKLYAVCLQMYSTEVL</sequence>
<dbReference type="AlphaFoldDB" id="A0AAE1NYZ1"/>